<protein>
    <submittedName>
        <fullName evidence="2">Uncharacterized protein</fullName>
    </submittedName>
</protein>
<accession>A0A1C7FES7</accession>
<evidence type="ECO:0000313" key="2">
    <source>
        <dbReference type="EMBL" id="ANU38248.1"/>
    </source>
</evidence>
<keyword evidence="3" id="KW-1185">Reference proteome</keyword>
<organism evidence="2 3">
    <name type="scientific">Vibrio scophthalmi</name>
    <dbReference type="NCBI Taxonomy" id="45658"/>
    <lineage>
        <taxon>Bacteria</taxon>
        <taxon>Pseudomonadati</taxon>
        <taxon>Pseudomonadota</taxon>
        <taxon>Gammaproteobacteria</taxon>
        <taxon>Vibrionales</taxon>
        <taxon>Vibrionaceae</taxon>
        <taxon>Vibrio</taxon>
    </lineage>
</organism>
<feature type="transmembrane region" description="Helical" evidence="1">
    <location>
        <begin position="6"/>
        <end position="24"/>
    </location>
</feature>
<evidence type="ECO:0000313" key="3">
    <source>
        <dbReference type="Proteomes" id="UP000092528"/>
    </source>
</evidence>
<name>A0A1C7FES7_9VIBR</name>
<evidence type="ECO:0000256" key="1">
    <source>
        <dbReference type="SAM" id="Phobius"/>
    </source>
</evidence>
<reference evidence="2 3" key="1">
    <citation type="submission" date="2016-07" db="EMBL/GenBank/DDBJ databases">
        <title>Genome sequencing of Vibrio scophthalmi strain VS-05, an isolated from Paralichthys olivaceus.</title>
        <authorList>
            <person name="Han H.-J."/>
        </authorList>
    </citation>
    <scope>NUCLEOTIDE SEQUENCE [LARGE SCALE GENOMIC DNA]</scope>
    <source>
        <strain evidence="2 3">VS-05</strain>
    </source>
</reference>
<sequence length="171" mass="19482">MKELLPLAGVCIGALLAGLFTLISNRHNFERDLKRDELRLKQVRLDEIITYAISYFSSGGLLISAIDGVSKDIEANGSPYHDATDFLTRHDKEFSDNNESLEYCNAKLMVFHSESSDALNILWEYHQYLSNIRSKTFRSGELSIPSQSEMKAHLKFLGDKRSEFFSKLVLK</sequence>
<dbReference type="Proteomes" id="UP000092528">
    <property type="component" value="Chromosome 2"/>
</dbReference>
<keyword evidence="1" id="KW-0472">Membrane</keyword>
<dbReference type="RefSeq" id="WP_065546145.1">
    <property type="nucleotide sequence ID" value="NZ_CP016415.1"/>
</dbReference>
<keyword evidence="1" id="KW-1133">Transmembrane helix</keyword>
<dbReference type="AlphaFoldDB" id="A0A1C7FES7"/>
<gene>
    <name evidence="2" type="ORF">VSVS05_03210</name>
</gene>
<dbReference type="EMBL" id="CP016415">
    <property type="protein sequence ID" value="ANU38248.1"/>
    <property type="molecule type" value="Genomic_DNA"/>
</dbReference>
<keyword evidence="1" id="KW-0812">Transmembrane</keyword>
<proteinExistence type="predicted"/>